<dbReference type="EMBL" id="PEVC01000047">
    <property type="protein sequence ID" value="PIV00634.1"/>
    <property type="molecule type" value="Genomic_DNA"/>
</dbReference>
<evidence type="ECO:0000259" key="2">
    <source>
        <dbReference type="Pfam" id="PF00963"/>
    </source>
</evidence>
<dbReference type="Gene3D" id="2.60.40.680">
    <property type="match status" value="1"/>
</dbReference>
<protein>
    <recommendedName>
        <fullName evidence="2">Cohesin domain-containing protein</fullName>
    </recommendedName>
</protein>
<reference evidence="4" key="1">
    <citation type="submission" date="2017-09" db="EMBL/GenBank/DDBJ databases">
        <title>Depth-based differentiation of microbial function through sediment-hosted aquifers and enrichment of novel symbionts in the deep terrestrial subsurface.</title>
        <authorList>
            <person name="Probst A.J."/>
            <person name="Ladd B."/>
            <person name="Jarett J.K."/>
            <person name="Geller-Mcgrath D.E."/>
            <person name="Sieber C.M.K."/>
            <person name="Emerson J.B."/>
            <person name="Anantharaman K."/>
            <person name="Thomas B.C."/>
            <person name="Malmstrom R."/>
            <person name="Stieglmeier M."/>
            <person name="Klingl A."/>
            <person name="Woyke T."/>
            <person name="Ryan C.M."/>
            <person name="Banfield J.F."/>
        </authorList>
    </citation>
    <scope>NUCLEOTIDE SEQUENCE [LARGE SCALE GENOMIC DNA]</scope>
</reference>
<dbReference type="CDD" id="cd08547">
    <property type="entry name" value="Type_II_cohesin"/>
    <property type="match status" value="1"/>
</dbReference>
<evidence type="ECO:0000313" key="4">
    <source>
        <dbReference type="Proteomes" id="UP000229631"/>
    </source>
</evidence>
<gene>
    <name evidence="3" type="ORF">COS54_02570</name>
</gene>
<keyword evidence="1" id="KW-0812">Transmembrane</keyword>
<feature type="transmembrane region" description="Helical" evidence="1">
    <location>
        <begin position="207"/>
        <end position="227"/>
    </location>
</feature>
<dbReference type="AlphaFoldDB" id="A0A2M7BC05"/>
<name>A0A2M7BC05_9BACT</name>
<dbReference type="Pfam" id="PF00963">
    <property type="entry name" value="Cohesin"/>
    <property type="match status" value="1"/>
</dbReference>
<organism evidence="3 4">
    <name type="scientific">Candidatus Shapirobacteria bacterium CG03_land_8_20_14_0_80_39_12</name>
    <dbReference type="NCBI Taxonomy" id="1974879"/>
    <lineage>
        <taxon>Bacteria</taxon>
        <taxon>Candidatus Shapironibacteriota</taxon>
    </lineage>
</organism>
<dbReference type="Proteomes" id="UP000229631">
    <property type="component" value="Unassembled WGS sequence"/>
</dbReference>
<sequence length="228" mass="23874">MQISKTKNKTQISKLFLSVFVFIITFILLILCSRTQALAQTFSLTPATASKSANLEFNVLLNIDTNGKKVTAADVKLTFDPLILQVVKITEGTFFTDNSSNIYSGTLYVGGSFATVGQTATGSGLLATITLKGKTSGISQLKFVCSAQTTDSNIFDDSATPKDIINCAGIKDGSYTFSGGTAVTATPSIASTSATPSLEPPVTGFSLPTYLAFGLGGALMLLGLVFIF</sequence>
<evidence type="ECO:0000313" key="3">
    <source>
        <dbReference type="EMBL" id="PIV00634.1"/>
    </source>
</evidence>
<evidence type="ECO:0000256" key="1">
    <source>
        <dbReference type="SAM" id="Phobius"/>
    </source>
</evidence>
<keyword evidence="1" id="KW-1133">Transmembrane helix</keyword>
<dbReference type="GO" id="GO:0030246">
    <property type="term" value="F:carbohydrate binding"/>
    <property type="evidence" value="ECO:0007669"/>
    <property type="project" value="InterPro"/>
</dbReference>
<dbReference type="InterPro" id="IPR008965">
    <property type="entry name" value="CBM2/CBM3_carb-bd_dom_sf"/>
</dbReference>
<proteinExistence type="predicted"/>
<feature type="domain" description="Cohesin" evidence="2">
    <location>
        <begin position="45"/>
        <end position="152"/>
    </location>
</feature>
<dbReference type="GO" id="GO:0000272">
    <property type="term" value="P:polysaccharide catabolic process"/>
    <property type="evidence" value="ECO:0007669"/>
    <property type="project" value="InterPro"/>
</dbReference>
<dbReference type="SUPFAM" id="SSF49384">
    <property type="entry name" value="Carbohydrate-binding domain"/>
    <property type="match status" value="1"/>
</dbReference>
<dbReference type="InterPro" id="IPR002102">
    <property type="entry name" value="Cohesin_dom"/>
</dbReference>
<accession>A0A2M7BC05</accession>
<keyword evidence="1" id="KW-0472">Membrane</keyword>
<comment type="caution">
    <text evidence="3">The sequence shown here is derived from an EMBL/GenBank/DDBJ whole genome shotgun (WGS) entry which is preliminary data.</text>
</comment>